<accession>A0A8T0RTV2</accession>
<dbReference type="AlphaFoldDB" id="A0A8T0RTV2"/>
<evidence type="ECO:0000313" key="4">
    <source>
        <dbReference type="Proteomes" id="UP000823388"/>
    </source>
</evidence>
<dbReference type="PANTHER" id="PTHR32141:SF83">
    <property type="entry name" value="OS01G0596700 PROTEIN"/>
    <property type="match status" value="1"/>
</dbReference>
<dbReference type="Gene3D" id="3.80.10.10">
    <property type="entry name" value="Ribonuclease Inhibitor"/>
    <property type="match status" value="1"/>
</dbReference>
<evidence type="ECO:0000259" key="2">
    <source>
        <dbReference type="PROSITE" id="PS50181"/>
    </source>
</evidence>
<evidence type="ECO:0000313" key="3">
    <source>
        <dbReference type="EMBL" id="KAG2589831.1"/>
    </source>
</evidence>
<comment type="caution">
    <text evidence="3">The sequence shown here is derived from an EMBL/GenBank/DDBJ whole genome shotgun (WGS) entry which is preliminary data.</text>
</comment>
<dbReference type="InterPro" id="IPR001810">
    <property type="entry name" value="F-box_dom"/>
</dbReference>
<gene>
    <name evidence="3" type="ORF">PVAP13_5NG335300</name>
</gene>
<evidence type="ECO:0000256" key="1">
    <source>
        <dbReference type="SAM" id="MobiDB-lite"/>
    </source>
</evidence>
<dbReference type="CDD" id="cd22160">
    <property type="entry name" value="F-box_AtFBL13-like"/>
    <property type="match status" value="1"/>
</dbReference>
<dbReference type="Gene3D" id="1.20.1280.50">
    <property type="match status" value="1"/>
</dbReference>
<dbReference type="InterPro" id="IPR055302">
    <property type="entry name" value="F-box_dom-containing"/>
</dbReference>
<feature type="domain" description="F-box" evidence="2">
    <location>
        <begin position="41"/>
        <end position="88"/>
    </location>
</feature>
<dbReference type="OrthoDB" id="671201at2759"/>
<dbReference type="InterPro" id="IPR053781">
    <property type="entry name" value="F-box_AtFBL13-like"/>
</dbReference>
<dbReference type="PROSITE" id="PS50181">
    <property type="entry name" value="FBOX"/>
    <property type="match status" value="1"/>
</dbReference>
<dbReference type="Pfam" id="PF24758">
    <property type="entry name" value="LRR_At5g56370"/>
    <property type="match status" value="1"/>
</dbReference>
<dbReference type="PANTHER" id="PTHR32141">
    <property type="match status" value="1"/>
</dbReference>
<dbReference type="InterPro" id="IPR032675">
    <property type="entry name" value="LRR_dom_sf"/>
</dbReference>
<dbReference type="EMBL" id="CM029046">
    <property type="protein sequence ID" value="KAG2589831.1"/>
    <property type="molecule type" value="Genomic_DNA"/>
</dbReference>
<dbReference type="Pfam" id="PF08387">
    <property type="entry name" value="FBD"/>
    <property type="match status" value="1"/>
</dbReference>
<reference evidence="3" key="1">
    <citation type="submission" date="2020-05" db="EMBL/GenBank/DDBJ databases">
        <title>WGS assembly of Panicum virgatum.</title>
        <authorList>
            <person name="Lovell J.T."/>
            <person name="Jenkins J."/>
            <person name="Shu S."/>
            <person name="Juenger T.E."/>
            <person name="Schmutz J."/>
        </authorList>
    </citation>
    <scope>NUCLEOTIDE SEQUENCE</scope>
    <source>
        <strain evidence="3">AP13</strain>
    </source>
</reference>
<dbReference type="Pfam" id="PF00646">
    <property type="entry name" value="F-box"/>
    <property type="match status" value="1"/>
</dbReference>
<dbReference type="InterPro" id="IPR055411">
    <property type="entry name" value="LRR_FXL15/At3g58940/PEG3-like"/>
</dbReference>
<dbReference type="SUPFAM" id="SSF52047">
    <property type="entry name" value="RNI-like"/>
    <property type="match status" value="1"/>
</dbReference>
<name>A0A8T0RTV2_PANVG</name>
<dbReference type="InterPro" id="IPR006566">
    <property type="entry name" value="FBD"/>
</dbReference>
<protein>
    <recommendedName>
        <fullName evidence="2">F-box domain-containing protein</fullName>
    </recommendedName>
</protein>
<feature type="region of interest" description="Disordered" evidence="1">
    <location>
        <begin position="24"/>
        <end position="43"/>
    </location>
</feature>
<dbReference type="SMART" id="SM00256">
    <property type="entry name" value="FBOX"/>
    <property type="match status" value="1"/>
</dbReference>
<dbReference type="InterPro" id="IPR036047">
    <property type="entry name" value="F-box-like_dom_sf"/>
</dbReference>
<dbReference type="Proteomes" id="UP000823388">
    <property type="component" value="Chromosome 5N"/>
</dbReference>
<organism evidence="3 4">
    <name type="scientific">Panicum virgatum</name>
    <name type="common">Blackwell switchgrass</name>
    <dbReference type="NCBI Taxonomy" id="38727"/>
    <lineage>
        <taxon>Eukaryota</taxon>
        <taxon>Viridiplantae</taxon>
        <taxon>Streptophyta</taxon>
        <taxon>Embryophyta</taxon>
        <taxon>Tracheophyta</taxon>
        <taxon>Spermatophyta</taxon>
        <taxon>Magnoliopsida</taxon>
        <taxon>Liliopsida</taxon>
        <taxon>Poales</taxon>
        <taxon>Poaceae</taxon>
        <taxon>PACMAD clade</taxon>
        <taxon>Panicoideae</taxon>
        <taxon>Panicodae</taxon>
        <taxon>Paniceae</taxon>
        <taxon>Panicinae</taxon>
        <taxon>Panicum</taxon>
        <taxon>Panicum sect. Hiantes</taxon>
    </lineage>
</organism>
<keyword evidence="4" id="KW-1185">Reference proteome</keyword>
<proteinExistence type="predicted"/>
<sequence length="489" mass="52670">MSAPSSGLMRRFFSCLSARSSGVAGDAASSDSDGDGPHGGEDIISGLPDDVLSSIVSLLPIKEAARTAVLSSRWRRLWASNPLVLDDMDLLLNNPSHVGAVTATVSAAMRAHPGPFRSVSLTCYFSDADKHVLRRWIRVLAAKGAKELVLNNIPWAGLDLLPGALLECRSLQRLRISDWRFPDTSGAPALPRGAAAALPRLRELVLGRTIIQEQDLDRVLASSPMLKTLVFVLSSGVPAQVRLSSRSLWCVVFWHSAAEELAVVAAPLLERIIIQTSSSSCASRWGMRIKIGSASVLQALGFLNPSCHELQIGETVIKVGNKKAAPDAVVPSVKILALSVQFGVGSKARMVSCFLECFPNIETLHVRSIPDRGATSKDGNSEFWSEIDSVECVKGSINKVVIHGFQWENCEVEFLKSILEGAKMLQKIHILQDPNISVSEGDVNGTLSLLASLNKGVELVILAAGQGYGIWTYEVASDLSRNDPFDCQN</sequence>
<dbReference type="SUPFAM" id="SSF81383">
    <property type="entry name" value="F-box domain"/>
    <property type="match status" value="1"/>
</dbReference>